<dbReference type="EMBL" id="QKWP01003302">
    <property type="protein sequence ID" value="RIB01139.1"/>
    <property type="molecule type" value="Genomic_DNA"/>
</dbReference>
<dbReference type="Proteomes" id="UP000266673">
    <property type="component" value="Unassembled WGS sequence"/>
</dbReference>
<comment type="caution">
    <text evidence="2">The sequence shown here is derived from an EMBL/GenBank/DDBJ whole genome shotgun (WGS) entry which is preliminary data.</text>
</comment>
<evidence type="ECO:0000256" key="1">
    <source>
        <dbReference type="SAM" id="SignalP"/>
    </source>
</evidence>
<gene>
    <name evidence="2" type="ORF">C2G38_2231757</name>
</gene>
<organism evidence="2 3">
    <name type="scientific">Gigaspora rosea</name>
    <dbReference type="NCBI Taxonomy" id="44941"/>
    <lineage>
        <taxon>Eukaryota</taxon>
        <taxon>Fungi</taxon>
        <taxon>Fungi incertae sedis</taxon>
        <taxon>Mucoromycota</taxon>
        <taxon>Glomeromycotina</taxon>
        <taxon>Glomeromycetes</taxon>
        <taxon>Diversisporales</taxon>
        <taxon>Gigasporaceae</taxon>
        <taxon>Gigaspora</taxon>
    </lineage>
</organism>
<feature type="chain" id="PRO_5017216649" evidence="1">
    <location>
        <begin position="25"/>
        <end position="61"/>
    </location>
</feature>
<keyword evidence="1" id="KW-0732">Signal</keyword>
<sequence>MQAARVFAILILIVQLTLINPSWALEKRVLPRRPISEVRKRGIELKSYDFIKLQINKTSLI</sequence>
<dbReference type="OrthoDB" id="2418469at2759"/>
<feature type="signal peptide" evidence="1">
    <location>
        <begin position="1"/>
        <end position="24"/>
    </location>
</feature>
<evidence type="ECO:0000313" key="2">
    <source>
        <dbReference type="EMBL" id="RIB01139.1"/>
    </source>
</evidence>
<reference evidence="2 3" key="1">
    <citation type="submission" date="2018-06" db="EMBL/GenBank/DDBJ databases">
        <title>Comparative genomics reveals the genomic features of Rhizophagus irregularis, R. cerebriforme, R. diaphanum and Gigaspora rosea, and their symbiotic lifestyle signature.</title>
        <authorList>
            <person name="Morin E."/>
            <person name="San Clemente H."/>
            <person name="Chen E.C.H."/>
            <person name="De La Providencia I."/>
            <person name="Hainaut M."/>
            <person name="Kuo A."/>
            <person name="Kohler A."/>
            <person name="Murat C."/>
            <person name="Tang N."/>
            <person name="Roy S."/>
            <person name="Loubradou J."/>
            <person name="Henrissat B."/>
            <person name="Grigoriev I.V."/>
            <person name="Corradi N."/>
            <person name="Roux C."/>
            <person name="Martin F.M."/>
        </authorList>
    </citation>
    <scope>NUCLEOTIDE SEQUENCE [LARGE SCALE GENOMIC DNA]</scope>
    <source>
        <strain evidence="2 3">DAOM 194757</strain>
    </source>
</reference>
<proteinExistence type="predicted"/>
<name>A0A397TXJ4_9GLOM</name>
<dbReference type="AlphaFoldDB" id="A0A397TXJ4"/>
<evidence type="ECO:0000313" key="3">
    <source>
        <dbReference type="Proteomes" id="UP000266673"/>
    </source>
</evidence>
<protein>
    <submittedName>
        <fullName evidence="2">Uncharacterized protein</fullName>
    </submittedName>
</protein>
<accession>A0A397TXJ4</accession>
<keyword evidence="3" id="KW-1185">Reference proteome</keyword>